<dbReference type="Proteomes" id="UP000494115">
    <property type="component" value="Unassembled WGS sequence"/>
</dbReference>
<dbReference type="EMBL" id="CADIKM010000003">
    <property type="protein sequence ID" value="CAB3780636.1"/>
    <property type="molecule type" value="Genomic_DNA"/>
</dbReference>
<organism evidence="1 2">
    <name type="scientific">Pararobbsia alpina</name>
    <dbReference type="NCBI Taxonomy" id="621374"/>
    <lineage>
        <taxon>Bacteria</taxon>
        <taxon>Pseudomonadati</taxon>
        <taxon>Pseudomonadota</taxon>
        <taxon>Betaproteobacteria</taxon>
        <taxon>Burkholderiales</taxon>
        <taxon>Burkholderiaceae</taxon>
        <taxon>Pararobbsia</taxon>
    </lineage>
</organism>
<dbReference type="RefSeq" id="WP_175103600.1">
    <property type="nucleotide sequence ID" value="NZ_CADIKM010000003.1"/>
</dbReference>
<reference evidence="1 2" key="1">
    <citation type="submission" date="2020-04" db="EMBL/GenBank/DDBJ databases">
        <authorList>
            <person name="De Canck E."/>
        </authorList>
    </citation>
    <scope>NUCLEOTIDE SEQUENCE [LARGE SCALE GENOMIC DNA]</scope>
    <source>
        <strain evidence="1 2">LMG 28138</strain>
    </source>
</reference>
<dbReference type="AlphaFoldDB" id="A0A6S7B859"/>
<evidence type="ECO:0000313" key="1">
    <source>
        <dbReference type="EMBL" id="CAB3780636.1"/>
    </source>
</evidence>
<dbReference type="Pfam" id="PF14107">
    <property type="entry name" value="DUF4280"/>
    <property type="match status" value="1"/>
</dbReference>
<name>A0A6S7B859_9BURK</name>
<protein>
    <recommendedName>
        <fullName evidence="3">DUF4280 domain-containing protein</fullName>
    </recommendedName>
</protein>
<sequence length="128" mass="12896">MGIQVTTGSMLQCSFGVAPASLNVLPLARVTAGTPAASIMDHIPMVNVMPFGTCSCTGNPQVIAATAAALGALTPMPCIPMTMAPWMPGSPTVLVGGQPALNNSSKLLCVWGGEIQIVSTAQSTTSIP</sequence>
<gene>
    <name evidence="1" type="ORF">LMG28138_01087</name>
</gene>
<keyword evidence="2" id="KW-1185">Reference proteome</keyword>
<dbReference type="InterPro" id="IPR025460">
    <property type="entry name" value="DUF4280"/>
</dbReference>
<accession>A0A6S7B859</accession>
<evidence type="ECO:0000313" key="2">
    <source>
        <dbReference type="Proteomes" id="UP000494115"/>
    </source>
</evidence>
<proteinExistence type="predicted"/>
<evidence type="ECO:0008006" key="3">
    <source>
        <dbReference type="Google" id="ProtNLM"/>
    </source>
</evidence>